<dbReference type="Proteomes" id="UP000325440">
    <property type="component" value="Unassembled WGS sequence"/>
</dbReference>
<sequence length="103" mass="11659">MDDEGVSSICAYKIPKSVKDLQRFLDIVNYVESKDNINDICLIHISDVELDTEPLHLQDDDYIANTNSLPPLSEEVIIYKAGFIAHQLESKIKSCICVNTLFE</sequence>
<organism evidence="1 2">
    <name type="scientific">Cinara cedri</name>
    <dbReference type="NCBI Taxonomy" id="506608"/>
    <lineage>
        <taxon>Eukaryota</taxon>
        <taxon>Metazoa</taxon>
        <taxon>Ecdysozoa</taxon>
        <taxon>Arthropoda</taxon>
        <taxon>Hexapoda</taxon>
        <taxon>Insecta</taxon>
        <taxon>Pterygota</taxon>
        <taxon>Neoptera</taxon>
        <taxon>Paraneoptera</taxon>
        <taxon>Hemiptera</taxon>
        <taxon>Sternorrhyncha</taxon>
        <taxon>Aphidomorpha</taxon>
        <taxon>Aphidoidea</taxon>
        <taxon>Aphididae</taxon>
        <taxon>Lachninae</taxon>
        <taxon>Cinara</taxon>
    </lineage>
</organism>
<keyword evidence="2" id="KW-1185">Reference proteome</keyword>
<evidence type="ECO:0000313" key="1">
    <source>
        <dbReference type="EMBL" id="VVC29803.1"/>
    </source>
</evidence>
<protein>
    <submittedName>
        <fullName evidence="1">Uncharacterized protein</fullName>
    </submittedName>
</protein>
<accession>A0A5E4MC25</accession>
<dbReference type="AlphaFoldDB" id="A0A5E4MC25"/>
<reference evidence="1 2" key="1">
    <citation type="submission" date="2019-08" db="EMBL/GenBank/DDBJ databases">
        <authorList>
            <person name="Alioto T."/>
            <person name="Alioto T."/>
            <person name="Gomez Garrido J."/>
        </authorList>
    </citation>
    <scope>NUCLEOTIDE SEQUENCE [LARGE SCALE GENOMIC DNA]</scope>
</reference>
<dbReference type="EMBL" id="CABPRJ010000498">
    <property type="protein sequence ID" value="VVC29803.1"/>
    <property type="molecule type" value="Genomic_DNA"/>
</dbReference>
<name>A0A5E4MC25_9HEMI</name>
<gene>
    <name evidence="1" type="ORF">CINCED_3A004076</name>
</gene>
<evidence type="ECO:0000313" key="2">
    <source>
        <dbReference type="Proteomes" id="UP000325440"/>
    </source>
</evidence>
<proteinExistence type="predicted"/>